<dbReference type="Proteomes" id="UP000587527">
    <property type="component" value="Unassembled WGS sequence"/>
</dbReference>
<dbReference type="CDD" id="cd02440">
    <property type="entry name" value="AdoMet_MTases"/>
    <property type="match status" value="1"/>
</dbReference>
<evidence type="ECO:0000313" key="3">
    <source>
        <dbReference type="EMBL" id="MBB5868929.1"/>
    </source>
</evidence>
<accession>A0A841BP05</accession>
<dbReference type="SUPFAM" id="SSF53335">
    <property type="entry name" value="S-adenosyl-L-methionine-dependent methyltransferases"/>
    <property type="match status" value="1"/>
</dbReference>
<feature type="domain" description="Methyltransferase" evidence="2">
    <location>
        <begin position="56"/>
        <end position="151"/>
    </location>
</feature>
<reference evidence="3 4" key="1">
    <citation type="submission" date="2020-08" db="EMBL/GenBank/DDBJ databases">
        <title>Sequencing the genomes of 1000 actinobacteria strains.</title>
        <authorList>
            <person name="Klenk H.-P."/>
        </authorList>
    </citation>
    <scope>NUCLEOTIDE SEQUENCE [LARGE SCALE GENOMIC DNA]</scope>
    <source>
        <strain evidence="3 4">DSM 45362</strain>
    </source>
</reference>
<keyword evidence="1 3" id="KW-0808">Transferase</keyword>
<dbReference type="Pfam" id="PF13649">
    <property type="entry name" value="Methyltransf_25"/>
    <property type="match status" value="1"/>
</dbReference>
<dbReference type="GO" id="GO:0032259">
    <property type="term" value="P:methylation"/>
    <property type="evidence" value="ECO:0007669"/>
    <property type="project" value="UniProtKB-KW"/>
</dbReference>
<organism evidence="3 4">
    <name type="scientific">Allocatelliglobosispora scoriae</name>
    <dbReference type="NCBI Taxonomy" id="643052"/>
    <lineage>
        <taxon>Bacteria</taxon>
        <taxon>Bacillati</taxon>
        <taxon>Actinomycetota</taxon>
        <taxon>Actinomycetes</taxon>
        <taxon>Micromonosporales</taxon>
        <taxon>Micromonosporaceae</taxon>
        <taxon>Allocatelliglobosispora</taxon>
    </lineage>
</organism>
<evidence type="ECO:0000259" key="2">
    <source>
        <dbReference type="Pfam" id="PF13649"/>
    </source>
</evidence>
<proteinExistence type="predicted"/>
<name>A0A841BP05_9ACTN</name>
<gene>
    <name evidence="3" type="ORF">F4553_002308</name>
</gene>
<dbReference type="PANTHER" id="PTHR43861:SF3">
    <property type="entry name" value="PUTATIVE (AFU_ORTHOLOGUE AFUA_2G14390)-RELATED"/>
    <property type="match status" value="1"/>
</dbReference>
<dbReference type="RefSeq" id="WP_184835222.1">
    <property type="nucleotide sequence ID" value="NZ_JACHMN010000002.1"/>
</dbReference>
<evidence type="ECO:0000313" key="4">
    <source>
        <dbReference type="Proteomes" id="UP000587527"/>
    </source>
</evidence>
<dbReference type="InterPro" id="IPR029063">
    <property type="entry name" value="SAM-dependent_MTases_sf"/>
</dbReference>
<dbReference type="GO" id="GO:0008168">
    <property type="term" value="F:methyltransferase activity"/>
    <property type="evidence" value="ECO:0007669"/>
    <property type="project" value="UniProtKB-KW"/>
</dbReference>
<dbReference type="AlphaFoldDB" id="A0A841BP05"/>
<dbReference type="InterPro" id="IPR041698">
    <property type="entry name" value="Methyltransf_25"/>
</dbReference>
<dbReference type="EMBL" id="JACHMN010000002">
    <property type="protein sequence ID" value="MBB5868929.1"/>
    <property type="molecule type" value="Genomic_DNA"/>
</dbReference>
<keyword evidence="3" id="KW-0489">Methyltransferase</keyword>
<protein>
    <submittedName>
        <fullName evidence="3">SAM-dependent methyltransferase</fullName>
    </submittedName>
</protein>
<sequence length="223" mass="24586">MTHQHGHHGQHAHDEQIVYTQEFWDERYRSADRIWSGNPNPHLVTTVTGLTPGTALDVGCGEGADAIWLAAAGWQVTAFDVSAVALERAARQAVEAGTETADRITWQRTDLLTWEPGEEQYDLVSAQFIHLPQAELAKLHRQLAAAVRPGGTLLIVGHHPSDLETSMGRPRLPELMFTAEDAAVRLDQDEWKVVAADSRSRETVDPDGQPVTISDAVLHAVRR</sequence>
<dbReference type="PANTHER" id="PTHR43861">
    <property type="entry name" value="TRANS-ACONITATE 2-METHYLTRANSFERASE-RELATED"/>
    <property type="match status" value="1"/>
</dbReference>
<comment type="caution">
    <text evidence="3">The sequence shown here is derived from an EMBL/GenBank/DDBJ whole genome shotgun (WGS) entry which is preliminary data.</text>
</comment>
<keyword evidence="4" id="KW-1185">Reference proteome</keyword>
<dbReference type="Gene3D" id="3.40.50.150">
    <property type="entry name" value="Vaccinia Virus protein VP39"/>
    <property type="match status" value="1"/>
</dbReference>
<evidence type="ECO:0000256" key="1">
    <source>
        <dbReference type="ARBA" id="ARBA00022679"/>
    </source>
</evidence>